<gene>
    <name evidence="1" type="ORF">V5799_029482</name>
</gene>
<keyword evidence="2" id="KW-1185">Reference proteome</keyword>
<dbReference type="AlphaFoldDB" id="A0AAQ4ERM7"/>
<evidence type="ECO:0000313" key="2">
    <source>
        <dbReference type="Proteomes" id="UP001321473"/>
    </source>
</evidence>
<comment type="caution">
    <text evidence="1">The sequence shown here is derived from an EMBL/GenBank/DDBJ whole genome shotgun (WGS) entry which is preliminary data.</text>
</comment>
<proteinExistence type="predicted"/>
<accession>A0AAQ4ERM7</accession>
<sequence>MFKKIAMELRKTLGGVRTAEKGCTRCKTVCERKRTAEASNSKLGNSPQDVPFDDELEKIKWLDDGFEPESALKQRHSGHRSRHRRYKKVPRTLPLRDGFIRIWHHWNTTIVTPEGSEDHA</sequence>
<reference evidence="1 2" key="1">
    <citation type="journal article" date="2023" name="Arcadia Sci">
        <title>De novo assembly of a long-read Amblyomma americanum tick genome.</title>
        <authorList>
            <person name="Chou S."/>
            <person name="Poskanzer K.E."/>
            <person name="Rollins M."/>
            <person name="Thuy-Boun P.S."/>
        </authorList>
    </citation>
    <scope>NUCLEOTIDE SEQUENCE [LARGE SCALE GENOMIC DNA]</scope>
    <source>
        <strain evidence="1">F_SG_1</strain>
        <tissue evidence="1">Salivary glands</tissue>
    </source>
</reference>
<dbReference type="Proteomes" id="UP001321473">
    <property type="component" value="Unassembled WGS sequence"/>
</dbReference>
<dbReference type="EMBL" id="JARKHS020012145">
    <property type="protein sequence ID" value="KAK8777173.1"/>
    <property type="molecule type" value="Genomic_DNA"/>
</dbReference>
<name>A0AAQ4ERM7_AMBAM</name>
<organism evidence="1 2">
    <name type="scientific">Amblyomma americanum</name>
    <name type="common">Lone star tick</name>
    <dbReference type="NCBI Taxonomy" id="6943"/>
    <lineage>
        <taxon>Eukaryota</taxon>
        <taxon>Metazoa</taxon>
        <taxon>Ecdysozoa</taxon>
        <taxon>Arthropoda</taxon>
        <taxon>Chelicerata</taxon>
        <taxon>Arachnida</taxon>
        <taxon>Acari</taxon>
        <taxon>Parasitiformes</taxon>
        <taxon>Ixodida</taxon>
        <taxon>Ixodoidea</taxon>
        <taxon>Ixodidae</taxon>
        <taxon>Amblyomminae</taxon>
        <taxon>Amblyomma</taxon>
    </lineage>
</organism>
<protein>
    <submittedName>
        <fullName evidence="1">Uncharacterized protein</fullName>
    </submittedName>
</protein>
<evidence type="ECO:0000313" key="1">
    <source>
        <dbReference type="EMBL" id="KAK8777173.1"/>
    </source>
</evidence>